<feature type="region of interest" description="Disordered" evidence="1">
    <location>
        <begin position="1"/>
        <end position="84"/>
    </location>
</feature>
<evidence type="ECO:0000313" key="3">
    <source>
        <dbReference type="Proteomes" id="UP000027135"/>
    </source>
</evidence>
<accession>A0A067R4P8</accession>
<name>A0A067R4P8_ZOONE</name>
<dbReference type="Proteomes" id="UP000027135">
    <property type="component" value="Unassembled WGS sequence"/>
</dbReference>
<organism evidence="2 3">
    <name type="scientific">Zootermopsis nevadensis</name>
    <name type="common">Dampwood termite</name>
    <dbReference type="NCBI Taxonomy" id="136037"/>
    <lineage>
        <taxon>Eukaryota</taxon>
        <taxon>Metazoa</taxon>
        <taxon>Ecdysozoa</taxon>
        <taxon>Arthropoda</taxon>
        <taxon>Hexapoda</taxon>
        <taxon>Insecta</taxon>
        <taxon>Pterygota</taxon>
        <taxon>Neoptera</taxon>
        <taxon>Polyneoptera</taxon>
        <taxon>Dictyoptera</taxon>
        <taxon>Blattodea</taxon>
        <taxon>Blattoidea</taxon>
        <taxon>Termitoidae</taxon>
        <taxon>Termopsidae</taxon>
        <taxon>Zootermopsis</taxon>
    </lineage>
</organism>
<evidence type="ECO:0000313" key="2">
    <source>
        <dbReference type="EMBL" id="KDR18086.1"/>
    </source>
</evidence>
<proteinExistence type="predicted"/>
<gene>
    <name evidence="2" type="ORF">L798_07780</name>
</gene>
<dbReference type="EMBL" id="KK852703">
    <property type="protein sequence ID" value="KDR18086.1"/>
    <property type="molecule type" value="Genomic_DNA"/>
</dbReference>
<keyword evidence="3" id="KW-1185">Reference proteome</keyword>
<feature type="compositionally biased region" description="Polar residues" evidence="1">
    <location>
        <begin position="27"/>
        <end position="36"/>
    </location>
</feature>
<reference evidence="2 3" key="1">
    <citation type="journal article" date="2014" name="Nat. Commun.">
        <title>Molecular traces of alternative social organization in a termite genome.</title>
        <authorList>
            <person name="Terrapon N."/>
            <person name="Li C."/>
            <person name="Robertson H.M."/>
            <person name="Ji L."/>
            <person name="Meng X."/>
            <person name="Booth W."/>
            <person name="Chen Z."/>
            <person name="Childers C.P."/>
            <person name="Glastad K.M."/>
            <person name="Gokhale K."/>
            <person name="Gowin J."/>
            <person name="Gronenberg W."/>
            <person name="Hermansen R.A."/>
            <person name="Hu H."/>
            <person name="Hunt B.G."/>
            <person name="Huylmans A.K."/>
            <person name="Khalil S.M."/>
            <person name="Mitchell R.D."/>
            <person name="Munoz-Torres M.C."/>
            <person name="Mustard J.A."/>
            <person name="Pan H."/>
            <person name="Reese J.T."/>
            <person name="Scharf M.E."/>
            <person name="Sun F."/>
            <person name="Vogel H."/>
            <person name="Xiao J."/>
            <person name="Yang W."/>
            <person name="Yang Z."/>
            <person name="Yang Z."/>
            <person name="Zhou J."/>
            <person name="Zhu J."/>
            <person name="Brent C.S."/>
            <person name="Elsik C.G."/>
            <person name="Goodisman M.A."/>
            <person name="Liberles D.A."/>
            <person name="Roe R.M."/>
            <person name="Vargo E.L."/>
            <person name="Vilcinskas A."/>
            <person name="Wang J."/>
            <person name="Bornberg-Bauer E."/>
            <person name="Korb J."/>
            <person name="Zhang G."/>
            <person name="Liebig J."/>
        </authorList>
    </citation>
    <scope>NUCLEOTIDE SEQUENCE [LARGE SCALE GENOMIC DNA]</scope>
    <source>
        <tissue evidence="2">Whole organism</tissue>
    </source>
</reference>
<dbReference type="AlphaFoldDB" id="A0A067R4P8"/>
<evidence type="ECO:0000256" key="1">
    <source>
        <dbReference type="SAM" id="MobiDB-lite"/>
    </source>
</evidence>
<dbReference type="InParanoid" id="A0A067R4P8"/>
<protein>
    <submittedName>
        <fullName evidence="2">Uncharacterized protein</fullName>
    </submittedName>
</protein>
<feature type="compositionally biased region" description="Polar residues" evidence="1">
    <location>
        <begin position="53"/>
        <end position="71"/>
    </location>
</feature>
<sequence>MAQTRHENELGTASDKCQRTIGDEDNGSSYLPTSKNTTTSTGRKSFSRRRSSCFDTQEISGSTSNKNTNHQLGVEESGTAATSTKECMQKLKLEKEAWRTMCEERKKAYETMKE</sequence>